<dbReference type="eggNOG" id="COG2924">
    <property type="taxonomic scope" value="Bacteria"/>
</dbReference>
<accession>F3L2C9</accession>
<dbReference type="PANTHER" id="PTHR36965:SF1">
    <property type="entry name" value="FE(2+)-TRAFFICKING PROTEIN-RELATED"/>
    <property type="match status" value="1"/>
</dbReference>
<sequence>MTNTVFCQKHKKTLEALDRAPFPGPKGQQILETISKQAWAEWQDHQTRLINEKHLNLMDPATRKYLQTEMDKFFAGENYDKAEGYIPTSD</sequence>
<dbReference type="GO" id="GO:0005506">
    <property type="term" value="F:iron ion binding"/>
    <property type="evidence" value="ECO:0007669"/>
    <property type="project" value="UniProtKB-UniRule"/>
</dbReference>
<organism evidence="2 3">
    <name type="scientific">Aequoribacter fuscus</name>
    <dbReference type="NCBI Taxonomy" id="2518989"/>
    <lineage>
        <taxon>Bacteria</taxon>
        <taxon>Pseudomonadati</taxon>
        <taxon>Pseudomonadota</taxon>
        <taxon>Gammaproteobacteria</taxon>
        <taxon>Cellvibrionales</taxon>
        <taxon>Halieaceae</taxon>
        <taxon>Aequoribacter</taxon>
    </lineage>
</organism>
<dbReference type="AlphaFoldDB" id="F3L2C9"/>
<dbReference type="PIRSF" id="PIRSF029827">
    <property type="entry name" value="Fe_traffic_YggX"/>
    <property type="match status" value="1"/>
</dbReference>
<reference evidence="2 3" key="1">
    <citation type="journal article" date="2011" name="J. Bacteriol.">
        <title>Genome sequence of strain IMCC3088, a proteorhodopsin-containing marine bacterium belonging to the OM60/NOR5 clade.</title>
        <authorList>
            <person name="Jang Y."/>
            <person name="Oh H.M."/>
            <person name="Kang I."/>
            <person name="Lee K."/>
            <person name="Yang S.J."/>
            <person name="Cho J.C."/>
        </authorList>
    </citation>
    <scope>NUCLEOTIDE SEQUENCE [LARGE SCALE GENOMIC DNA]</scope>
    <source>
        <strain evidence="2 3">IMCC3088</strain>
    </source>
</reference>
<dbReference type="EMBL" id="AEIG01000048">
    <property type="protein sequence ID" value="EGG29502.1"/>
    <property type="molecule type" value="Genomic_DNA"/>
</dbReference>
<evidence type="ECO:0000256" key="1">
    <source>
        <dbReference type="HAMAP-Rule" id="MF_00686"/>
    </source>
</evidence>
<gene>
    <name evidence="2" type="ORF">IMCC3088_1696</name>
</gene>
<dbReference type="GO" id="GO:0005829">
    <property type="term" value="C:cytosol"/>
    <property type="evidence" value="ECO:0007669"/>
    <property type="project" value="TreeGrafter"/>
</dbReference>
<keyword evidence="3" id="KW-1185">Reference proteome</keyword>
<dbReference type="HAMAP" id="MF_00686">
    <property type="entry name" value="Fe_traffic_YggX"/>
    <property type="match status" value="1"/>
</dbReference>
<proteinExistence type="inferred from homology"/>
<comment type="function">
    <text evidence="1">Could be a mediator in iron transactions between iron acquisition and iron-requiring processes, such as synthesis and/or repair of Fe-S clusters in biosynthetic enzymes.</text>
</comment>
<dbReference type="Pfam" id="PF04362">
    <property type="entry name" value="Iron_traffic"/>
    <property type="match status" value="1"/>
</dbReference>
<dbReference type="NCBIfam" id="NF003817">
    <property type="entry name" value="PRK05408.1"/>
    <property type="match status" value="1"/>
</dbReference>
<name>F3L2C9_9GAMM</name>
<dbReference type="RefSeq" id="WP_009575927.1">
    <property type="nucleotide sequence ID" value="NZ_AEIG01000048.1"/>
</dbReference>
<comment type="similarity">
    <text evidence="1">Belongs to the Fe(2+)-trafficking protein family.</text>
</comment>
<keyword evidence="1" id="KW-0408">Iron</keyword>
<dbReference type="STRING" id="2518989.IMCC3088_1696"/>
<evidence type="ECO:0000313" key="3">
    <source>
        <dbReference type="Proteomes" id="UP000005615"/>
    </source>
</evidence>
<dbReference type="PANTHER" id="PTHR36965">
    <property type="entry name" value="FE(2+)-TRAFFICKING PROTEIN-RELATED"/>
    <property type="match status" value="1"/>
</dbReference>
<dbReference type="Gene3D" id="1.10.3880.10">
    <property type="entry name" value="Fe(II) trafficking protein YggX"/>
    <property type="match status" value="1"/>
</dbReference>
<comment type="caution">
    <text evidence="2">The sequence shown here is derived from an EMBL/GenBank/DDBJ whole genome shotgun (WGS) entry which is preliminary data.</text>
</comment>
<dbReference type="OrthoDB" id="9804318at2"/>
<protein>
    <recommendedName>
        <fullName evidence="1">Probable Fe(2+)-trafficking protein</fullName>
    </recommendedName>
</protein>
<dbReference type="GO" id="GO:0034599">
    <property type="term" value="P:cellular response to oxidative stress"/>
    <property type="evidence" value="ECO:0007669"/>
    <property type="project" value="TreeGrafter"/>
</dbReference>
<dbReference type="InterPro" id="IPR036766">
    <property type="entry name" value="Fe_traffick_prot_YggX_sf"/>
</dbReference>
<dbReference type="InterPro" id="IPR007457">
    <property type="entry name" value="Fe_traffick_prot_YggX"/>
</dbReference>
<dbReference type="Proteomes" id="UP000005615">
    <property type="component" value="Unassembled WGS sequence"/>
</dbReference>
<evidence type="ECO:0000313" key="2">
    <source>
        <dbReference type="EMBL" id="EGG29502.1"/>
    </source>
</evidence>
<dbReference type="SUPFAM" id="SSF111148">
    <property type="entry name" value="YggX-like"/>
    <property type="match status" value="1"/>
</dbReference>